<evidence type="ECO:0000313" key="1">
    <source>
        <dbReference type="EMBL" id="NED99987.1"/>
    </source>
</evidence>
<reference evidence="1 2" key="1">
    <citation type="submission" date="2020-02" db="EMBL/GenBank/DDBJ databases">
        <authorList>
            <person name="Li X.-J."/>
            <person name="Han X.-M."/>
        </authorList>
    </citation>
    <scope>NUCLEOTIDE SEQUENCE [LARGE SCALE GENOMIC DNA]</scope>
    <source>
        <strain evidence="1 2">CCTCC AB 2017055</strain>
    </source>
</reference>
<keyword evidence="2" id="KW-1185">Reference proteome</keyword>
<dbReference type="AlphaFoldDB" id="A0A6L9S641"/>
<evidence type="ECO:0000313" key="2">
    <source>
        <dbReference type="Proteomes" id="UP000475214"/>
    </source>
</evidence>
<proteinExistence type="predicted"/>
<comment type="caution">
    <text evidence="1">The sequence shown here is derived from an EMBL/GenBank/DDBJ whole genome shotgun (WGS) entry which is preliminary data.</text>
</comment>
<dbReference type="Proteomes" id="UP000475214">
    <property type="component" value="Unassembled WGS sequence"/>
</dbReference>
<accession>A0A6L9S641</accession>
<protein>
    <submittedName>
        <fullName evidence="1">Uncharacterized protein</fullName>
    </submittedName>
</protein>
<sequence length="157" mass="17778">MLRRRRQVPAMEGLENDERVLAHAEGADGRIVATQRRLIWPSGSIAWHEIERASWDSDEQRLRIEPVVRKRRGDAHLIPLTDPGRLVDVVRELVTASVVITRHVAIDGRRGVQVTGRRKSDGDLVWNAVVDPGLDPDDEHTRPRLETAVAAVRREVE</sequence>
<gene>
    <name evidence="1" type="ORF">G1H10_07370</name>
</gene>
<name>A0A6L9S641_9ACTN</name>
<organism evidence="1 2">
    <name type="scientific">Phytoactinopolyspora halotolerans</name>
    <dbReference type="NCBI Taxonomy" id="1981512"/>
    <lineage>
        <taxon>Bacteria</taxon>
        <taxon>Bacillati</taxon>
        <taxon>Actinomycetota</taxon>
        <taxon>Actinomycetes</taxon>
        <taxon>Jiangellales</taxon>
        <taxon>Jiangellaceae</taxon>
        <taxon>Phytoactinopolyspora</taxon>
    </lineage>
</organism>
<dbReference type="RefSeq" id="WP_163734926.1">
    <property type="nucleotide sequence ID" value="NZ_JAAGOA010000004.1"/>
</dbReference>
<dbReference type="EMBL" id="JAAGOA010000004">
    <property type="protein sequence ID" value="NED99987.1"/>
    <property type="molecule type" value="Genomic_DNA"/>
</dbReference>